<keyword evidence="2" id="KW-1003">Cell membrane</keyword>
<name>A0A1E3H2Q6_9HYPH</name>
<dbReference type="Pfam" id="PF00884">
    <property type="entry name" value="Sulfatase"/>
    <property type="match status" value="1"/>
</dbReference>
<protein>
    <submittedName>
        <fullName evidence="8">Sulfatase</fullName>
    </submittedName>
</protein>
<reference evidence="8 9" key="1">
    <citation type="submission" date="2016-07" db="EMBL/GenBank/DDBJ databases">
        <title>Draft Genome Sequence of Methylobrevis pamukkalensis PK2.</title>
        <authorList>
            <person name="Vasilenko O.V."/>
            <person name="Doronina N.V."/>
            <person name="Shmareva M.N."/>
            <person name="Tarlachkov S.V."/>
            <person name="Mustakhimov I."/>
            <person name="Trotsenko Y.A."/>
        </authorList>
    </citation>
    <scope>NUCLEOTIDE SEQUENCE [LARGE SCALE GENOMIC DNA]</scope>
    <source>
        <strain evidence="8 9">PK2</strain>
    </source>
</reference>
<evidence type="ECO:0000256" key="6">
    <source>
        <dbReference type="SAM" id="Phobius"/>
    </source>
</evidence>
<proteinExistence type="predicted"/>
<keyword evidence="5 6" id="KW-0472">Membrane</keyword>
<dbReference type="PANTHER" id="PTHR47371:SF3">
    <property type="entry name" value="PHOSPHOGLYCEROL TRANSFERASE I"/>
    <property type="match status" value="1"/>
</dbReference>
<dbReference type="CDD" id="cd16015">
    <property type="entry name" value="LTA_synthase"/>
    <property type="match status" value="1"/>
</dbReference>
<evidence type="ECO:0000256" key="4">
    <source>
        <dbReference type="ARBA" id="ARBA00022989"/>
    </source>
</evidence>
<dbReference type="InterPro" id="IPR017850">
    <property type="entry name" value="Alkaline_phosphatase_core_sf"/>
</dbReference>
<dbReference type="PANTHER" id="PTHR47371">
    <property type="entry name" value="LIPOTEICHOIC ACID SYNTHASE"/>
    <property type="match status" value="1"/>
</dbReference>
<keyword evidence="9" id="KW-1185">Reference proteome</keyword>
<keyword evidence="3 6" id="KW-0812">Transmembrane</keyword>
<dbReference type="InterPro" id="IPR000917">
    <property type="entry name" value="Sulfatase_N"/>
</dbReference>
<gene>
    <name evidence="8" type="ORF">A6302_02097</name>
</gene>
<dbReference type="EMBL" id="MCRJ01000045">
    <property type="protein sequence ID" value="ODN70609.1"/>
    <property type="molecule type" value="Genomic_DNA"/>
</dbReference>
<dbReference type="AlphaFoldDB" id="A0A1E3H2Q6"/>
<evidence type="ECO:0000256" key="5">
    <source>
        <dbReference type="ARBA" id="ARBA00023136"/>
    </source>
</evidence>
<evidence type="ECO:0000313" key="9">
    <source>
        <dbReference type="Proteomes" id="UP000094622"/>
    </source>
</evidence>
<evidence type="ECO:0000256" key="2">
    <source>
        <dbReference type="ARBA" id="ARBA00022475"/>
    </source>
</evidence>
<feature type="transmembrane region" description="Helical" evidence="6">
    <location>
        <begin position="106"/>
        <end position="124"/>
    </location>
</feature>
<feature type="domain" description="Sulfatase N-terminal" evidence="7">
    <location>
        <begin position="198"/>
        <end position="429"/>
    </location>
</feature>
<evidence type="ECO:0000256" key="3">
    <source>
        <dbReference type="ARBA" id="ARBA00022692"/>
    </source>
</evidence>
<accession>A0A1E3H2Q6</accession>
<comment type="subcellular location">
    <subcellularLocation>
        <location evidence="1">Cell membrane</location>
        <topology evidence="1">Multi-pass membrane protein</topology>
    </subcellularLocation>
</comment>
<sequence>MAIFLTTVLFLFWFALSWRPVFAAASSIVTLVIVTYISNFKYDVLFEPLSFADFCLVPQILRHPDLYYARFLYEWPFWSGVAALLASILLWFVLEPSVIPDFPYATPIAAAGGILAFLLSLYMLRGMSHLPPLARALRTLAPEASIREDTARFGLYGGMCLHIVRWLATPPGRETPSLGERNHAWAAATPTERPARPPLVIVIQSESFLDLHNAGYAHWPLQNLERARRRAEAHGRLVVPTSGAWTMRTEYSFLTGRNIQSYRFDALDPYLRAAFRAPETAAQRLAELGYRAAFIHPFDIRFFQRHRLYPRFGFSRIIEQAAFEAKDRYGYYISDRAVTDRIIELIDAAEKPTFIYCVTMENHNPWRRGRLPHIKNPLMQYKDHLRNADEMLGRVIERLDALDTESIVCFYGDHVPIMRALAHPFPDNRTNYVILRCGAAANARRVAEPPQPQTAGVEDLMAMILKML</sequence>
<comment type="caution">
    <text evidence="8">The sequence shown here is derived from an EMBL/GenBank/DDBJ whole genome shotgun (WGS) entry which is preliminary data.</text>
</comment>
<evidence type="ECO:0000256" key="1">
    <source>
        <dbReference type="ARBA" id="ARBA00004651"/>
    </source>
</evidence>
<evidence type="ECO:0000313" key="8">
    <source>
        <dbReference type="EMBL" id="ODN70609.1"/>
    </source>
</evidence>
<evidence type="ECO:0000259" key="7">
    <source>
        <dbReference type="Pfam" id="PF00884"/>
    </source>
</evidence>
<dbReference type="InterPro" id="IPR050448">
    <property type="entry name" value="OpgB/LTA_synthase_biosynth"/>
</dbReference>
<dbReference type="Gene3D" id="3.40.720.10">
    <property type="entry name" value="Alkaline Phosphatase, subunit A"/>
    <property type="match status" value="1"/>
</dbReference>
<dbReference type="Proteomes" id="UP000094622">
    <property type="component" value="Unassembled WGS sequence"/>
</dbReference>
<organism evidence="8 9">
    <name type="scientific">Methylobrevis pamukkalensis</name>
    <dbReference type="NCBI Taxonomy" id="1439726"/>
    <lineage>
        <taxon>Bacteria</taxon>
        <taxon>Pseudomonadati</taxon>
        <taxon>Pseudomonadota</taxon>
        <taxon>Alphaproteobacteria</taxon>
        <taxon>Hyphomicrobiales</taxon>
        <taxon>Pleomorphomonadaceae</taxon>
        <taxon>Methylobrevis</taxon>
    </lineage>
</organism>
<dbReference type="SUPFAM" id="SSF53649">
    <property type="entry name" value="Alkaline phosphatase-like"/>
    <property type="match status" value="1"/>
</dbReference>
<dbReference type="GO" id="GO:0005886">
    <property type="term" value="C:plasma membrane"/>
    <property type="evidence" value="ECO:0007669"/>
    <property type="project" value="UniProtKB-SubCell"/>
</dbReference>
<keyword evidence="4 6" id="KW-1133">Transmembrane helix</keyword>
<feature type="transmembrane region" description="Helical" evidence="6">
    <location>
        <begin position="75"/>
        <end position="94"/>
    </location>
</feature>